<evidence type="ECO:0000256" key="1">
    <source>
        <dbReference type="SAM" id="MobiDB-lite"/>
    </source>
</evidence>
<dbReference type="Proteomes" id="UP000314294">
    <property type="component" value="Unassembled WGS sequence"/>
</dbReference>
<evidence type="ECO:0000313" key="2">
    <source>
        <dbReference type="EMBL" id="TNN73239.1"/>
    </source>
</evidence>
<feature type="compositionally biased region" description="Basic and acidic residues" evidence="1">
    <location>
        <begin position="39"/>
        <end position="64"/>
    </location>
</feature>
<proteinExistence type="predicted"/>
<reference evidence="2 3" key="1">
    <citation type="submission" date="2019-03" db="EMBL/GenBank/DDBJ databases">
        <title>First draft genome of Liparis tanakae, snailfish: a comprehensive survey of snailfish specific genes.</title>
        <authorList>
            <person name="Kim W."/>
            <person name="Song I."/>
            <person name="Jeong J.-H."/>
            <person name="Kim D."/>
            <person name="Kim S."/>
            <person name="Ryu S."/>
            <person name="Song J.Y."/>
            <person name="Lee S.K."/>
        </authorList>
    </citation>
    <scope>NUCLEOTIDE SEQUENCE [LARGE SCALE GENOMIC DNA]</scope>
    <source>
        <tissue evidence="2">Muscle</tissue>
    </source>
</reference>
<dbReference type="AlphaFoldDB" id="A0A4Z2I5A8"/>
<feature type="region of interest" description="Disordered" evidence="1">
    <location>
        <begin position="33"/>
        <end position="64"/>
    </location>
</feature>
<protein>
    <submittedName>
        <fullName evidence="2">Uncharacterized protein</fullName>
    </submittedName>
</protein>
<accession>A0A4Z2I5A8</accession>
<gene>
    <name evidence="2" type="ORF">EYF80_016570</name>
</gene>
<name>A0A4Z2I5A8_9TELE</name>
<dbReference type="EMBL" id="SRLO01000127">
    <property type="protein sequence ID" value="TNN73239.1"/>
    <property type="molecule type" value="Genomic_DNA"/>
</dbReference>
<comment type="caution">
    <text evidence="2">The sequence shown here is derived from an EMBL/GenBank/DDBJ whole genome shotgun (WGS) entry which is preliminary data.</text>
</comment>
<organism evidence="2 3">
    <name type="scientific">Liparis tanakae</name>
    <name type="common">Tanaka's snailfish</name>
    <dbReference type="NCBI Taxonomy" id="230148"/>
    <lineage>
        <taxon>Eukaryota</taxon>
        <taxon>Metazoa</taxon>
        <taxon>Chordata</taxon>
        <taxon>Craniata</taxon>
        <taxon>Vertebrata</taxon>
        <taxon>Euteleostomi</taxon>
        <taxon>Actinopterygii</taxon>
        <taxon>Neopterygii</taxon>
        <taxon>Teleostei</taxon>
        <taxon>Neoteleostei</taxon>
        <taxon>Acanthomorphata</taxon>
        <taxon>Eupercaria</taxon>
        <taxon>Perciformes</taxon>
        <taxon>Cottioidei</taxon>
        <taxon>Cottales</taxon>
        <taxon>Liparidae</taxon>
        <taxon>Liparis</taxon>
    </lineage>
</organism>
<keyword evidence="3" id="KW-1185">Reference proteome</keyword>
<evidence type="ECO:0000313" key="3">
    <source>
        <dbReference type="Proteomes" id="UP000314294"/>
    </source>
</evidence>
<sequence length="64" mass="7359">MQNNLPKLKDRTKQAMSRGIAILQRLVYRPQLHTLSTSERQHDSLQKKEKGGGSQTDRDAEKKL</sequence>